<evidence type="ECO:0000256" key="2">
    <source>
        <dbReference type="SAM" id="Phobius"/>
    </source>
</evidence>
<dbReference type="KEGG" id="ble:BleG1_1955"/>
<gene>
    <name evidence="3" type="ORF">BleG1_1955</name>
</gene>
<proteinExistence type="predicted"/>
<dbReference type="Proteomes" id="UP000027142">
    <property type="component" value="Chromosome"/>
</dbReference>
<dbReference type="eggNOG" id="ENOG50347XN">
    <property type="taxonomic scope" value="Bacteria"/>
</dbReference>
<dbReference type="RefSeq" id="WP_038480058.1">
    <property type="nucleotide sequence ID" value="NZ_CP003923.1"/>
</dbReference>
<evidence type="ECO:0000256" key="1">
    <source>
        <dbReference type="SAM" id="Coils"/>
    </source>
</evidence>
<protein>
    <submittedName>
        <fullName evidence="3">Uncharacterized protein</fullName>
    </submittedName>
</protein>
<keyword evidence="2" id="KW-1133">Transmembrane helix</keyword>
<reference evidence="3 4" key="1">
    <citation type="journal article" date="2014" name="Gene">
        <title>A comparative genomic analysis of the alkalitolerant soil bacterium Bacillus lehensis G1.</title>
        <authorList>
            <person name="Noor Y.M."/>
            <person name="Samsulrizal N.H."/>
            <person name="Jema'on N.A."/>
            <person name="Low K.O."/>
            <person name="Ramli A.N."/>
            <person name="Alias N.I."/>
            <person name="Damis S.I."/>
            <person name="Fuzi S.F."/>
            <person name="Isa M.N."/>
            <person name="Murad A.M."/>
            <person name="Raih M.F."/>
            <person name="Bakar F.D."/>
            <person name="Najimudin N."/>
            <person name="Mahadi N.M."/>
            <person name="Illias R.M."/>
        </authorList>
    </citation>
    <scope>NUCLEOTIDE SEQUENCE [LARGE SCALE GENOMIC DNA]</scope>
    <source>
        <strain evidence="3 4">G1</strain>
    </source>
</reference>
<sequence length="230" mass="26794">MKEQRNSWLYALAGVVLVGVFCLALLSHLWYQIVVLFALIALFVFLVLKTKRLEEKLDQFIKKDEVEKVELDHEHEKTKEHDLVALQEKEYQLQKLDLDRTQLFEELLSKTELAELEKEKIRERLEQTDTETSRVRQEWLNASNRLMNVVKGTKKLFIKQSPMREIAASMDPAILESGSFAALNEEIQRLLPRLSKESNQSLASSNYIDEENQLTRSGYKALLQANEEDK</sequence>
<dbReference type="EMBL" id="CP003923">
    <property type="protein sequence ID" value="AIC94533.1"/>
    <property type="molecule type" value="Genomic_DNA"/>
</dbReference>
<keyword evidence="4" id="KW-1185">Reference proteome</keyword>
<dbReference type="AlphaFoldDB" id="A0A060M1W4"/>
<accession>A0A060M1W4</accession>
<evidence type="ECO:0000313" key="3">
    <source>
        <dbReference type="EMBL" id="AIC94533.1"/>
    </source>
</evidence>
<dbReference type="OrthoDB" id="2966977at2"/>
<feature type="transmembrane region" description="Helical" evidence="2">
    <location>
        <begin position="32"/>
        <end position="48"/>
    </location>
</feature>
<keyword evidence="1" id="KW-0175">Coiled coil</keyword>
<evidence type="ECO:0000313" key="4">
    <source>
        <dbReference type="Proteomes" id="UP000027142"/>
    </source>
</evidence>
<organism evidence="3 4">
    <name type="scientific">Shouchella lehensis G1</name>
    <dbReference type="NCBI Taxonomy" id="1246626"/>
    <lineage>
        <taxon>Bacteria</taxon>
        <taxon>Bacillati</taxon>
        <taxon>Bacillota</taxon>
        <taxon>Bacilli</taxon>
        <taxon>Bacillales</taxon>
        <taxon>Bacillaceae</taxon>
        <taxon>Shouchella</taxon>
    </lineage>
</organism>
<dbReference type="HOGENOM" id="CLU_100120_0_0_9"/>
<feature type="transmembrane region" description="Helical" evidence="2">
    <location>
        <begin position="7"/>
        <end position="26"/>
    </location>
</feature>
<keyword evidence="2" id="KW-0812">Transmembrane</keyword>
<name>A0A060M1W4_9BACI</name>
<keyword evidence="2" id="KW-0472">Membrane</keyword>
<dbReference type="PATRIC" id="fig|1246626.3.peg.1955"/>
<feature type="coiled-coil region" evidence="1">
    <location>
        <begin position="86"/>
        <end position="138"/>
    </location>
</feature>